<evidence type="ECO:0000259" key="17">
    <source>
        <dbReference type="SMART" id="SM00478"/>
    </source>
</evidence>
<keyword evidence="8" id="KW-0234">DNA repair</keyword>
<comment type="similarity">
    <text evidence="4">Belongs to the type-1 OGG1 family.</text>
</comment>
<accession>A0AAD1SVR9</accession>
<dbReference type="CDD" id="cd00056">
    <property type="entry name" value="ENDO3c"/>
    <property type="match status" value="1"/>
</dbReference>
<keyword evidence="9 18" id="KW-0456">Lyase</keyword>
<evidence type="ECO:0000256" key="5">
    <source>
        <dbReference type="ARBA" id="ARBA00012720"/>
    </source>
</evidence>
<evidence type="ECO:0000256" key="12">
    <source>
        <dbReference type="ARBA" id="ARBA00023295"/>
    </source>
</evidence>
<dbReference type="GO" id="GO:0006289">
    <property type="term" value="P:nucleotide-excision repair"/>
    <property type="evidence" value="ECO:0007669"/>
    <property type="project" value="InterPro"/>
</dbReference>
<dbReference type="FunFam" id="1.10.340.30:FF:000006">
    <property type="entry name" value="N-glycosylase/DNA lyase isoform X2"/>
    <property type="match status" value="1"/>
</dbReference>
<dbReference type="GO" id="GO:0003684">
    <property type="term" value="F:damaged DNA binding"/>
    <property type="evidence" value="ECO:0007669"/>
    <property type="project" value="InterPro"/>
</dbReference>
<evidence type="ECO:0000256" key="2">
    <source>
        <dbReference type="ARBA" id="ARBA00004324"/>
    </source>
</evidence>
<dbReference type="FunFam" id="3.30.310.40:FF:000001">
    <property type="entry name" value="N-glycosylase/DNA lyase isoform X2"/>
    <property type="match status" value="1"/>
</dbReference>
<evidence type="ECO:0000256" key="15">
    <source>
        <dbReference type="ARBA" id="ARBA00073127"/>
    </source>
</evidence>
<evidence type="ECO:0000256" key="13">
    <source>
        <dbReference type="ARBA" id="ARBA00025652"/>
    </source>
</evidence>
<dbReference type="InterPro" id="IPR023170">
    <property type="entry name" value="HhH_base_excis_C"/>
</dbReference>
<evidence type="ECO:0000313" key="19">
    <source>
        <dbReference type="Proteomes" id="UP001295444"/>
    </source>
</evidence>
<dbReference type="InterPro" id="IPR003265">
    <property type="entry name" value="HhH-GPD_domain"/>
</dbReference>
<dbReference type="GO" id="GO:0034039">
    <property type="term" value="F:8-oxo-7,8-dihydroguanine DNA N-glycosylase activity"/>
    <property type="evidence" value="ECO:0007669"/>
    <property type="project" value="TreeGrafter"/>
</dbReference>
<dbReference type="GO" id="GO:0016607">
    <property type="term" value="C:nuclear speck"/>
    <property type="evidence" value="ECO:0007669"/>
    <property type="project" value="UniProtKB-SubCell"/>
</dbReference>
<dbReference type="InterPro" id="IPR012904">
    <property type="entry name" value="OGG_N"/>
</dbReference>
<dbReference type="Pfam" id="PF00730">
    <property type="entry name" value="HhH-GPD"/>
    <property type="match status" value="1"/>
</dbReference>
<dbReference type="Gene3D" id="1.10.340.30">
    <property type="entry name" value="Hypothetical protein, domain 2"/>
    <property type="match status" value="1"/>
</dbReference>
<evidence type="ECO:0000256" key="6">
    <source>
        <dbReference type="ARBA" id="ARBA00022763"/>
    </source>
</evidence>
<feature type="region of interest" description="Disordered" evidence="16">
    <location>
        <begin position="367"/>
        <end position="391"/>
    </location>
</feature>
<dbReference type="GO" id="GO:0016363">
    <property type="term" value="C:nuclear matrix"/>
    <property type="evidence" value="ECO:0007669"/>
    <property type="project" value="UniProtKB-SubCell"/>
</dbReference>
<dbReference type="SMART" id="SM00478">
    <property type="entry name" value="ENDO3c"/>
    <property type="match status" value="1"/>
</dbReference>
<name>A0AAD1SVR9_PELCU</name>
<evidence type="ECO:0000313" key="18">
    <source>
        <dbReference type="EMBL" id="CAH2312829.1"/>
    </source>
</evidence>
<dbReference type="EC" id="4.2.99.18" evidence="5"/>
<protein>
    <recommendedName>
        <fullName evidence="15">N-glycosylase/DNA lyase</fullName>
        <ecNumber evidence="5">4.2.99.18</ecNumber>
    </recommendedName>
</protein>
<keyword evidence="11" id="KW-0511">Multifunctional enzyme</keyword>
<dbReference type="Gene3D" id="3.30.310.40">
    <property type="match status" value="1"/>
</dbReference>
<evidence type="ECO:0000256" key="4">
    <source>
        <dbReference type="ARBA" id="ARBA00010679"/>
    </source>
</evidence>
<reference evidence="18" key="1">
    <citation type="submission" date="2022-03" db="EMBL/GenBank/DDBJ databases">
        <authorList>
            <person name="Alioto T."/>
            <person name="Alioto T."/>
            <person name="Gomez Garrido J."/>
        </authorList>
    </citation>
    <scope>NUCLEOTIDE SEQUENCE</scope>
</reference>
<comment type="subcellular location">
    <subcellularLocation>
        <location evidence="1">Nucleus matrix</location>
    </subcellularLocation>
    <subcellularLocation>
        <location evidence="2">Nucleus speckle</location>
    </subcellularLocation>
    <subcellularLocation>
        <location evidence="3">Nucleus</location>
        <location evidence="3">Nucleoplasm</location>
    </subcellularLocation>
</comment>
<dbReference type="GO" id="GO:0006285">
    <property type="term" value="P:base-excision repair, AP site formation"/>
    <property type="evidence" value="ECO:0007669"/>
    <property type="project" value="TreeGrafter"/>
</dbReference>
<dbReference type="FunFam" id="1.10.1670.10:FF:000005">
    <property type="entry name" value="N-glycosylase/DNA lyase OGG1"/>
    <property type="match status" value="1"/>
</dbReference>
<dbReference type="Proteomes" id="UP001295444">
    <property type="component" value="Chromosome 08"/>
</dbReference>
<dbReference type="PANTHER" id="PTHR10242">
    <property type="entry name" value="8-OXOGUANINE DNA GLYCOSYLASE"/>
    <property type="match status" value="1"/>
</dbReference>
<evidence type="ECO:0000256" key="3">
    <source>
        <dbReference type="ARBA" id="ARBA00004642"/>
    </source>
</evidence>
<dbReference type="InterPro" id="IPR011257">
    <property type="entry name" value="DNA_glycosylase"/>
</dbReference>
<organism evidence="18 19">
    <name type="scientific">Pelobates cultripes</name>
    <name type="common">Western spadefoot toad</name>
    <dbReference type="NCBI Taxonomy" id="61616"/>
    <lineage>
        <taxon>Eukaryota</taxon>
        <taxon>Metazoa</taxon>
        <taxon>Chordata</taxon>
        <taxon>Craniata</taxon>
        <taxon>Vertebrata</taxon>
        <taxon>Euteleostomi</taxon>
        <taxon>Amphibia</taxon>
        <taxon>Batrachia</taxon>
        <taxon>Anura</taxon>
        <taxon>Pelobatoidea</taxon>
        <taxon>Pelobatidae</taxon>
        <taxon>Pelobates</taxon>
    </lineage>
</organism>
<keyword evidence="6" id="KW-0227">DNA damage</keyword>
<feature type="domain" description="HhH-GPD" evidence="17">
    <location>
        <begin position="188"/>
        <end position="356"/>
    </location>
</feature>
<evidence type="ECO:0000256" key="10">
    <source>
        <dbReference type="ARBA" id="ARBA00023242"/>
    </source>
</evidence>
<gene>
    <name evidence="18" type="ORF">PECUL_23A052645</name>
</gene>
<comment type="function">
    <text evidence="13">DNA repair enzyme that incises DNA at 8-oxoG residues. Excises 7,8-dihydro-8-oxoguanine and 2,6-diamino-4-hydroxy-5-N-methylformamidopyrimidine (FAPY) from damaged DNA. Has a beta-lyase activity that nicks DNA 3' to the lesion.</text>
</comment>
<evidence type="ECO:0000256" key="8">
    <source>
        <dbReference type="ARBA" id="ARBA00023204"/>
    </source>
</evidence>
<evidence type="ECO:0000256" key="7">
    <source>
        <dbReference type="ARBA" id="ARBA00022801"/>
    </source>
</evidence>
<sequence length="391" mass="44579">MHHRASLSVCPALWRSIPCQKAELRLEFTLSCGQSFRWKEWSPGFWTGVLHGRIWTLTQTEEHIWYTMYTKECCPGEDADASSATAALKKRQKCTKKIVPCPPPKILKTEHVKEEKEIVEDFDQFVGGNDCKKDEELLRDYFQLDVSLKELYLLWGKSDPNFAKVAQDFPGIRVLRQDPTECLFSFICTSNNHISRITGMIDRVCSSLGKHLGQLDSEIYCAFPTLQALAGNDTEAKLRDLGFGYRAKFVSESAQTILSKYGPDWLERLRILPYEEAKSALCTLPGVGAKVADCVCLMALDKPEAVPVDTHVWQIAKRDYLPQLGQGNKSLTDRVYREIGDYFRRLWGSHAGWAQSVLFCSDLKKFQNSADKPDPSRKPRKRTQIKKETLE</sequence>
<proteinExistence type="inferred from homology"/>
<dbReference type="GO" id="GO:0140078">
    <property type="term" value="F:class I DNA-(apurinic or apyrimidinic site) endonuclease activity"/>
    <property type="evidence" value="ECO:0007669"/>
    <property type="project" value="UniProtKB-EC"/>
</dbReference>
<dbReference type="InterPro" id="IPR052054">
    <property type="entry name" value="Oxidative_DNA_repair_enzyme"/>
</dbReference>
<dbReference type="PANTHER" id="PTHR10242:SF2">
    <property type="entry name" value="N-GLYCOSYLASE_DNA LYASE"/>
    <property type="match status" value="1"/>
</dbReference>
<keyword evidence="12" id="KW-0326">Glycosidase</keyword>
<keyword evidence="10" id="KW-0539">Nucleus</keyword>
<evidence type="ECO:0000256" key="1">
    <source>
        <dbReference type="ARBA" id="ARBA00004109"/>
    </source>
</evidence>
<dbReference type="EMBL" id="OW240919">
    <property type="protein sequence ID" value="CAH2312829.1"/>
    <property type="molecule type" value="Genomic_DNA"/>
</dbReference>
<dbReference type="SUPFAM" id="SSF48150">
    <property type="entry name" value="DNA-glycosylase"/>
    <property type="match status" value="1"/>
</dbReference>
<dbReference type="Pfam" id="PF07934">
    <property type="entry name" value="OGG_N"/>
    <property type="match status" value="1"/>
</dbReference>
<keyword evidence="19" id="KW-1185">Reference proteome</keyword>
<evidence type="ECO:0000256" key="9">
    <source>
        <dbReference type="ARBA" id="ARBA00023239"/>
    </source>
</evidence>
<evidence type="ECO:0000256" key="14">
    <source>
        <dbReference type="ARBA" id="ARBA00044632"/>
    </source>
</evidence>
<keyword evidence="7" id="KW-0378">Hydrolase</keyword>
<dbReference type="AlphaFoldDB" id="A0AAD1SVR9"/>
<comment type="catalytic activity">
    <reaction evidence="14">
        <text>2'-deoxyribonucleotide-(2'-deoxyribose 5'-phosphate)-2'-deoxyribonucleotide-DNA = a 3'-end 2'-deoxyribonucleotide-(2,3-dehydro-2,3-deoxyribose 5'-phosphate)-DNA + a 5'-end 5'-phospho-2'-deoxyribonucleoside-DNA + H(+)</text>
        <dbReference type="Rhea" id="RHEA:66592"/>
        <dbReference type="Rhea" id="RHEA-COMP:13180"/>
        <dbReference type="Rhea" id="RHEA-COMP:16897"/>
        <dbReference type="Rhea" id="RHEA-COMP:17067"/>
        <dbReference type="ChEBI" id="CHEBI:15378"/>
        <dbReference type="ChEBI" id="CHEBI:136412"/>
        <dbReference type="ChEBI" id="CHEBI:157695"/>
        <dbReference type="ChEBI" id="CHEBI:167181"/>
        <dbReference type="EC" id="4.2.99.18"/>
    </reaction>
</comment>
<evidence type="ECO:0000256" key="16">
    <source>
        <dbReference type="SAM" id="MobiDB-lite"/>
    </source>
</evidence>
<evidence type="ECO:0000256" key="11">
    <source>
        <dbReference type="ARBA" id="ARBA00023268"/>
    </source>
</evidence>
<dbReference type="Gene3D" id="1.10.1670.10">
    <property type="entry name" value="Helix-hairpin-Helix base-excision DNA repair enzymes (C-terminal)"/>
    <property type="match status" value="1"/>
</dbReference>
<dbReference type="SUPFAM" id="SSF55945">
    <property type="entry name" value="TATA-box binding protein-like"/>
    <property type="match status" value="1"/>
</dbReference>